<dbReference type="GO" id="GO:0003677">
    <property type="term" value="F:DNA binding"/>
    <property type="evidence" value="ECO:0007669"/>
    <property type="project" value="InterPro"/>
</dbReference>
<dbReference type="Gene3D" id="3.40.50.10190">
    <property type="entry name" value="BRCT domain"/>
    <property type="match status" value="1"/>
</dbReference>
<evidence type="ECO:0000256" key="1">
    <source>
        <dbReference type="ARBA" id="ARBA00004067"/>
    </source>
</evidence>
<evidence type="ECO:0000259" key="16">
    <source>
        <dbReference type="PROSITE" id="PS50172"/>
    </source>
</evidence>
<dbReference type="NCBIfam" id="TIGR00575">
    <property type="entry name" value="dnlj"/>
    <property type="match status" value="1"/>
</dbReference>
<keyword evidence="6 14" id="KW-0479">Metal-binding</keyword>
<keyword evidence="9 14" id="KW-0460">Magnesium</keyword>
<dbReference type="PANTHER" id="PTHR23389">
    <property type="entry name" value="CHROMOSOME TRANSMISSION FIDELITY FACTOR 18"/>
    <property type="match status" value="1"/>
</dbReference>
<keyword evidence="14" id="KW-0464">Manganese</keyword>
<keyword evidence="10 14" id="KW-0520">NAD</keyword>
<evidence type="ECO:0000256" key="5">
    <source>
        <dbReference type="ARBA" id="ARBA00022705"/>
    </source>
</evidence>
<dbReference type="FunFam" id="2.40.50.140:FF:000012">
    <property type="entry name" value="DNA ligase"/>
    <property type="match status" value="1"/>
</dbReference>
<dbReference type="PANTHER" id="PTHR23389:SF9">
    <property type="entry name" value="DNA LIGASE"/>
    <property type="match status" value="1"/>
</dbReference>
<evidence type="ECO:0000256" key="11">
    <source>
        <dbReference type="ARBA" id="ARBA00023204"/>
    </source>
</evidence>
<feature type="binding site" evidence="14">
    <location>
        <begin position="35"/>
        <end position="39"/>
    </location>
    <ligand>
        <name>NAD(+)</name>
        <dbReference type="ChEBI" id="CHEBI:57540"/>
    </ligand>
</feature>
<protein>
    <recommendedName>
        <fullName evidence="3 14">DNA ligase</fullName>
        <ecNumber evidence="2 14">6.5.1.2</ecNumber>
    </recommendedName>
    <alternativeName>
        <fullName evidence="14">Polydeoxyribonucleotide synthase [NAD(+)]</fullName>
    </alternativeName>
</protein>
<dbReference type="InterPro" id="IPR013839">
    <property type="entry name" value="DNAligase_adenylation"/>
</dbReference>
<dbReference type="SMART" id="SM00292">
    <property type="entry name" value="BRCT"/>
    <property type="match status" value="1"/>
</dbReference>
<dbReference type="SUPFAM" id="SSF50249">
    <property type="entry name" value="Nucleic acid-binding proteins"/>
    <property type="match status" value="1"/>
</dbReference>
<dbReference type="FunFam" id="1.10.150.20:FF:000007">
    <property type="entry name" value="DNA ligase"/>
    <property type="match status" value="1"/>
</dbReference>
<evidence type="ECO:0000256" key="2">
    <source>
        <dbReference type="ARBA" id="ARBA00012722"/>
    </source>
</evidence>
<evidence type="ECO:0000256" key="6">
    <source>
        <dbReference type="ARBA" id="ARBA00022723"/>
    </source>
</evidence>
<comment type="function">
    <text evidence="1 14">DNA ligase that catalyzes the formation of phosphodiester linkages between 5'-phosphoryl and 3'-hydroxyl groups in double-stranded DNA using NAD as a coenzyme and as the energy source for the reaction. It is essential for DNA replication and repair of damaged DNA.</text>
</comment>
<dbReference type="SUPFAM" id="SSF47781">
    <property type="entry name" value="RuvA domain 2-like"/>
    <property type="match status" value="1"/>
</dbReference>
<dbReference type="GO" id="GO:0006281">
    <property type="term" value="P:DNA repair"/>
    <property type="evidence" value="ECO:0007669"/>
    <property type="project" value="UniProtKB-KW"/>
</dbReference>
<dbReference type="Pfam" id="PF03119">
    <property type="entry name" value="DNA_ligase_ZBD"/>
    <property type="match status" value="1"/>
</dbReference>
<keyword evidence="4 14" id="KW-0436">Ligase</keyword>
<feature type="domain" description="BRCT" evidence="16">
    <location>
        <begin position="591"/>
        <end position="669"/>
    </location>
</feature>
<dbReference type="FunFam" id="3.40.50.10190:FF:000054">
    <property type="entry name" value="DNA ligase"/>
    <property type="match status" value="1"/>
</dbReference>
<dbReference type="GO" id="GO:0046872">
    <property type="term" value="F:metal ion binding"/>
    <property type="evidence" value="ECO:0007669"/>
    <property type="project" value="UniProtKB-KW"/>
</dbReference>
<dbReference type="EC" id="6.5.1.2" evidence="2 14"/>
<keyword evidence="8 14" id="KW-0862">Zinc</keyword>
<comment type="similarity">
    <text evidence="13 14">Belongs to the NAD-dependent DNA ligase family. LigA subfamily.</text>
</comment>
<dbReference type="EMBL" id="CP036433">
    <property type="protein sequence ID" value="QDU94849.1"/>
    <property type="molecule type" value="Genomic_DNA"/>
</dbReference>
<accession>A0A518DSP1</accession>
<dbReference type="InterPro" id="IPR018239">
    <property type="entry name" value="DNA_ligase_AS"/>
</dbReference>
<reference evidence="17 18" key="1">
    <citation type="submission" date="2019-02" db="EMBL/GenBank/DDBJ databases">
        <title>Deep-cultivation of Planctomycetes and their phenomic and genomic characterization uncovers novel biology.</title>
        <authorList>
            <person name="Wiegand S."/>
            <person name="Jogler M."/>
            <person name="Boedeker C."/>
            <person name="Pinto D."/>
            <person name="Vollmers J."/>
            <person name="Rivas-Marin E."/>
            <person name="Kohn T."/>
            <person name="Peeters S.H."/>
            <person name="Heuer A."/>
            <person name="Rast P."/>
            <person name="Oberbeckmann S."/>
            <person name="Bunk B."/>
            <person name="Jeske O."/>
            <person name="Meyerdierks A."/>
            <person name="Storesund J.E."/>
            <person name="Kallscheuer N."/>
            <person name="Luecker S."/>
            <person name="Lage O.M."/>
            <person name="Pohl T."/>
            <person name="Merkel B.J."/>
            <person name="Hornburger P."/>
            <person name="Mueller R.-W."/>
            <person name="Bruemmer F."/>
            <person name="Labrenz M."/>
            <person name="Spormann A.M."/>
            <person name="Op den Camp H."/>
            <person name="Overmann J."/>
            <person name="Amann R."/>
            <person name="Jetten M.S.M."/>
            <person name="Mascher T."/>
            <person name="Medema M.H."/>
            <person name="Devos D.P."/>
            <person name="Kaster A.-K."/>
            <person name="Ovreas L."/>
            <person name="Rohde M."/>
            <person name="Galperin M.Y."/>
            <person name="Jogler C."/>
        </authorList>
    </citation>
    <scope>NUCLEOTIDE SEQUENCE [LARGE SCALE GENOMIC DNA]</scope>
    <source>
        <strain evidence="17 18">Pla85_3_4</strain>
    </source>
</reference>
<dbReference type="GO" id="GO:0006260">
    <property type="term" value="P:DNA replication"/>
    <property type="evidence" value="ECO:0007669"/>
    <property type="project" value="UniProtKB-KW"/>
</dbReference>
<keyword evidence="7 14" id="KW-0227">DNA damage</keyword>
<dbReference type="RefSeq" id="WP_145053602.1">
    <property type="nucleotide sequence ID" value="NZ_CP036433.1"/>
</dbReference>
<dbReference type="Pfam" id="PF14520">
    <property type="entry name" value="HHH_5"/>
    <property type="match status" value="1"/>
</dbReference>
<feature type="binding site" evidence="14">
    <location>
        <position position="175"/>
    </location>
    <ligand>
        <name>NAD(+)</name>
        <dbReference type="ChEBI" id="CHEBI:57540"/>
    </ligand>
</feature>
<evidence type="ECO:0000256" key="10">
    <source>
        <dbReference type="ARBA" id="ARBA00023027"/>
    </source>
</evidence>
<feature type="binding site" evidence="14">
    <location>
        <position position="433"/>
    </location>
    <ligand>
        <name>Zn(2+)</name>
        <dbReference type="ChEBI" id="CHEBI:29105"/>
    </ligand>
</feature>
<dbReference type="AlphaFoldDB" id="A0A518DSP1"/>
<dbReference type="GO" id="GO:0003911">
    <property type="term" value="F:DNA ligase (NAD+) activity"/>
    <property type="evidence" value="ECO:0007669"/>
    <property type="project" value="UniProtKB-UniRule"/>
</dbReference>
<evidence type="ECO:0000256" key="13">
    <source>
        <dbReference type="ARBA" id="ARBA00060881"/>
    </source>
</evidence>
<dbReference type="SMART" id="SM00532">
    <property type="entry name" value="LIGANc"/>
    <property type="match status" value="1"/>
</dbReference>
<dbReference type="InterPro" id="IPR004149">
    <property type="entry name" value="Znf_DNAligase_C4"/>
</dbReference>
<feature type="binding site" evidence="14">
    <location>
        <begin position="84"/>
        <end position="85"/>
    </location>
    <ligand>
        <name>NAD(+)</name>
        <dbReference type="ChEBI" id="CHEBI:57540"/>
    </ligand>
</feature>
<dbReference type="InterPro" id="IPR001679">
    <property type="entry name" value="DNA_ligase"/>
</dbReference>
<dbReference type="Gene3D" id="1.10.150.20">
    <property type="entry name" value="5' to 3' exonuclease, C-terminal subdomain"/>
    <property type="match status" value="2"/>
</dbReference>
<evidence type="ECO:0000256" key="8">
    <source>
        <dbReference type="ARBA" id="ARBA00022833"/>
    </source>
</evidence>
<feature type="binding site" evidence="14">
    <location>
        <position position="427"/>
    </location>
    <ligand>
        <name>Zn(2+)</name>
        <dbReference type="ChEBI" id="CHEBI:29105"/>
    </ligand>
</feature>
<name>A0A518DSP1_9BACT</name>
<dbReference type="InterPro" id="IPR013840">
    <property type="entry name" value="DNAligase_N"/>
</dbReference>
<feature type="binding site" evidence="14">
    <location>
        <position position="412"/>
    </location>
    <ligand>
        <name>Zn(2+)</name>
        <dbReference type="ChEBI" id="CHEBI:29105"/>
    </ligand>
</feature>
<dbReference type="SMART" id="SM00278">
    <property type="entry name" value="HhH1"/>
    <property type="match status" value="3"/>
</dbReference>
<dbReference type="NCBIfam" id="NF005932">
    <property type="entry name" value="PRK07956.1"/>
    <property type="match status" value="1"/>
</dbReference>
<organism evidence="17 18">
    <name type="scientific">Lignipirellula cremea</name>
    <dbReference type="NCBI Taxonomy" id="2528010"/>
    <lineage>
        <taxon>Bacteria</taxon>
        <taxon>Pseudomonadati</taxon>
        <taxon>Planctomycetota</taxon>
        <taxon>Planctomycetia</taxon>
        <taxon>Pirellulales</taxon>
        <taxon>Pirellulaceae</taxon>
        <taxon>Lignipirellula</taxon>
    </lineage>
</organism>
<feature type="binding site" evidence="14">
    <location>
        <position position="291"/>
    </location>
    <ligand>
        <name>NAD(+)</name>
        <dbReference type="ChEBI" id="CHEBI:57540"/>
    </ligand>
</feature>
<dbReference type="KEGG" id="lcre:Pla8534_26570"/>
<dbReference type="InterPro" id="IPR004150">
    <property type="entry name" value="NAD_DNA_ligase_OB"/>
</dbReference>
<evidence type="ECO:0000256" key="15">
    <source>
        <dbReference type="RuleBase" id="RU000618"/>
    </source>
</evidence>
<dbReference type="PROSITE" id="PS50172">
    <property type="entry name" value="BRCT"/>
    <property type="match status" value="1"/>
</dbReference>
<dbReference type="Gene3D" id="6.20.10.30">
    <property type="match status" value="1"/>
</dbReference>
<feature type="binding site" evidence="14">
    <location>
        <position position="409"/>
    </location>
    <ligand>
        <name>Zn(2+)</name>
        <dbReference type="ChEBI" id="CHEBI:29105"/>
    </ligand>
</feature>
<dbReference type="Proteomes" id="UP000317648">
    <property type="component" value="Chromosome"/>
</dbReference>
<dbReference type="InterPro" id="IPR036420">
    <property type="entry name" value="BRCT_dom_sf"/>
</dbReference>
<dbReference type="Gene3D" id="2.40.50.140">
    <property type="entry name" value="Nucleic acid-binding proteins"/>
    <property type="match status" value="1"/>
</dbReference>
<feature type="binding site" evidence="14">
    <location>
        <position position="315"/>
    </location>
    <ligand>
        <name>NAD(+)</name>
        <dbReference type="ChEBI" id="CHEBI:57540"/>
    </ligand>
</feature>
<gene>
    <name evidence="17" type="primary">ligA_1</name>
    <name evidence="14" type="synonym">ligA</name>
    <name evidence="17" type="ORF">Pla8534_26570</name>
</gene>
<evidence type="ECO:0000256" key="3">
    <source>
        <dbReference type="ARBA" id="ARBA00013308"/>
    </source>
</evidence>
<dbReference type="InterPro" id="IPR003583">
    <property type="entry name" value="Hlx-hairpin-Hlx_DNA-bd_motif"/>
</dbReference>
<evidence type="ECO:0000256" key="7">
    <source>
        <dbReference type="ARBA" id="ARBA00022763"/>
    </source>
</evidence>
<dbReference type="CDD" id="cd00114">
    <property type="entry name" value="LIGANc"/>
    <property type="match status" value="1"/>
</dbReference>
<keyword evidence="18" id="KW-1185">Reference proteome</keyword>
<dbReference type="Pfam" id="PF03120">
    <property type="entry name" value="OB_DNA_ligase"/>
    <property type="match status" value="1"/>
</dbReference>
<dbReference type="SUPFAM" id="SSF52113">
    <property type="entry name" value="BRCT domain"/>
    <property type="match status" value="1"/>
</dbReference>
<dbReference type="InterPro" id="IPR012340">
    <property type="entry name" value="NA-bd_OB-fold"/>
</dbReference>
<evidence type="ECO:0000256" key="12">
    <source>
        <dbReference type="ARBA" id="ARBA00034005"/>
    </source>
</evidence>
<dbReference type="GO" id="GO:0005829">
    <property type="term" value="C:cytosol"/>
    <property type="evidence" value="ECO:0007669"/>
    <property type="project" value="TreeGrafter"/>
</dbReference>
<sequence>MAKAKAGGSRIAELRDEIRRHDQKYYVEAAPEITDLEYDKLMSELKSLEAASGEPIPADSPTQRIGDEPVPHLVSVAHRLPMLSIDNTYSLEELRQYGARTAKLLKDEPIEWVVELKIDGVAASLIYEHGVLTCALTRGNGKVGDDITHTVRTIADVPLRLIAANPPALLEVRGEVYMLNSDLTRLNQQQAEKGLELYKNTRNVTAGTVRLLDARIAAERNLRMFVHGSGYSEGIHAESHSDFLKEIAGYGLPATPLVATFASFEEAVAHCEEIVLKLDGLDFEVDGLVLKVDRFSQRTKLGNTAKSPRWIVAYKWEKYEAETRVNAISLQVGKTGTITPVAELEPVEIAQTTVSRCSLHNFDEIARHDLRVGDTVIVEKAGKIIPHIVRVEKHKRTGRPRKVVEPTTCPVCGGEAGREEGAAAVRCLNVAGCPKQLHGRIKYFAERNSMDIEGLGEKIVEQLIEAGLIQSVPDLYTLQVEAVEKLERMGKRSSEKLVEGIQGSKDRGLGRLLNALSIHLIGLNVGVLLADNFGNMEGLQNATLEDISAIDGVGDKIAESVHNYLHSEIGQDTIARLKEYGVSMQAVKRKTASNALEGKTVVVTGTLEKYSRNEIKDLIQQHGGKASGSVSKKTDYLVAGEEAGSKLKKAQELGVAILSEDDFEKLIGG</sequence>
<keyword evidence="5 14" id="KW-0235">DNA replication</keyword>
<dbReference type="PROSITE" id="PS01055">
    <property type="entry name" value="DNA_LIGASE_N1"/>
    <property type="match status" value="1"/>
</dbReference>
<dbReference type="InterPro" id="IPR010994">
    <property type="entry name" value="RuvA_2-like"/>
</dbReference>
<evidence type="ECO:0000313" key="17">
    <source>
        <dbReference type="EMBL" id="QDU94849.1"/>
    </source>
</evidence>
<comment type="catalytic activity">
    <reaction evidence="12 14 15">
        <text>NAD(+) + (deoxyribonucleotide)n-3'-hydroxyl + 5'-phospho-(deoxyribonucleotide)m = (deoxyribonucleotide)n+m + AMP + beta-nicotinamide D-nucleotide.</text>
        <dbReference type="EC" id="6.5.1.2"/>
    </reaction>
</comment>
<dbReference type="OrthoDB" id="9759736at2"/>
<proteinExistence type="inferred from homology"/>
<keyword evidence="11 14" id="KW-0234">DNA repair</keyword>
<dbReference type="InterPro" id="IPR033136">
    <property type="entry name" value="DNA_ligase_CS"/>
</dbReference>
<feature type="active site" description="N6-AMP-lysine intermediate" evidence="14">
    <location>
        <position position="117"/>
    </location>
</feature>
<evidence type="ECO:0000256" key="9">
    <source>
        <dbReference type="ARBA" id="ARBA00022842"/>
    </source>
</evidence>
<dbReference type="Pfam" id="PF01653">
    <property type="entry name" value="DNA_ligase_aden"/>
    <property type="match status" value="1"/>
</dbReference>
<dbReference type="Pfam" id="PF12826">
    <property type="entry name" value="HHH_2"/>
    <property type="match status" value="1"/>
</dbReference>
<evidence type="ECO:0000256" key="4">
    <source>
        <dbReference type="ARBA" id="ARBA00022598"/>
    </source>
</evidence>
<dbReference type="HAMAP" id="MF_01588">
    <property type="entry name" value="DNA_ligase_A"/>
    <property type="match status" value="1"/>
</dbReference>
<feature type="binding site" evidence="14">
    <location>
        <position position="138"/>
    </location>
    <ligand>
        <name>NAD(+)</name>
        <dbReference type="ChEBI" id="CHEBI:57540"/>
    </ligand>
</feature>
<dbReference type="Pfam" id="PF00533">
    <property type="entry name" value="BRCT"/>
    <property type="match status" value="1"/>
</dbReference>
<dbReference type="Gene3D" id="3.30.470.30">
    <property type="entry name" value="DNA ligase/mRNA capping enzyme"/>
    <property type="match status" value="1"/>
</dbReference>
<dbReference type="SUPFAM" id="SSF56091">
    <property type="entry name" value="DNA ligase/mRNA capping enzyme, catalytic domain"/>
    <property type="match status" value="1"/>
</dbReference>
<dbReference type="PIRSF" id="PIRSF001604">
    <property type="entry name" value="LigA"/>
    <property type="match status" value="1"/>
</dbReference>
<feature type="binding site" evidence="14">
    <location>
        <position position="115"/>
    </location>
    <ligand>
        <name>NAD(+)</name>
        <dbReference type="ChEBI" id="CHEBI:57540"/>
    </ligand>
</feature>
<dbReference type="Gene3D" id="1.10.287.610">
    <property type="entry name" value="Helix hairpin bin"/>
    <property type="match status" value="1"/>
</dbReference>
<comment type="cofactor">
    <cofactor evidence="14">
        <name>Mg(2+)</name>
        <dbReference type="ChEBI" id="CHEBI:18420"/>
    </cofactor>
    <cofactor evidence="14">
        <name>Mn(2+)</name>
        <dbReference type="ChEBI" id="CHEBI:29035"/>
    </cofactor>
</comment>
<dbReference type="PROSITE" id="PS01056">
    <property type="entry name" value="DNA_LIGASE_N2"/>
    <property type="match status" value="1"/>
</dbReference>
<evidence type="ECO:0000313" key="18">
    <source>
        <dbReference type="Proteomes" id="UP000317648"/>
    </source>
</evidence>
<dbReference type="CDD" id="cd17748">
    <property type="entry name" value="BRCT_DNA_ligase_like"/>
    <property type="match status" value="1"/>
</dbReference>
<dbReference type="InterPro" id="IPR001357">
    <property type="entry name" value="BRCT_dom"/>
</dbReference>
<dbReference type="InterPro" id="IPR041663">
    <property type="entry name" value="DisA/LigA_HHH"/>
</dbReference>
<evidence type="ECO:0000256" key="14">
    <source>
        <dbReference type="HAMAP-Rule" id="MF_01588"/>
    </source>
</evidence>